<reference evidence="3" key="1">
    <citation type="submission" date="2022-01" db="EMBL/GenBank/DDBJ databases">
        <authorList>
            <person name="King R."/>
        </authorList>
    </citation>
    <scope>NUCLEOTIDE SEQUENCE</scope>
</reference>
<name>A0A9N9RI83_9DIPT</name>
<keyword evidence="1" id="KW-0677">Repeat</keyword>
<proteinExistence type="predicted"/>
<keyword evidence="4" id="KW-1185">Reference proteome</keyword>
<evidence type="ECO:0000256" key="1">
    <source>
        <dbReference type="ARBA" id="ARBA00022737"/>
    </source>
</evidence>
<sequence length="781" mass="89740">MSQNISNDSNSAEINVVLTNFQGLQYDANEDTEYEVIASYVNSILSNDRIRINHKSHKPEIIIKIPIDTADDDEISNLFLNTLLLTLTKHEDGMNEAIGYCNIDLSSLCSIKCESFKSHKQINSEKITRKISFDVKAFTDVPLLKTNYENCLYFVLESICGHYFENDMNREILIAINAPFKASKTALFKLSSCELQKGVNLNAVFKSVILTSEASLSLHDDIRAFKNVSIELLINSNEHLFGSINCEELLYVGRTTIRNVVPLYRFDNDVFIGCFQRNSIFYTPKSQSLAKNKRISRKKDDIHHESDKLLEDIKALNNEGNQITAVVRMELEKPLNTEIPYEVCMHSYTKGYDKLSSKNILISDMKNELLCSGFSLETEFSITSKITVLLDQTCFNDETFSCNITSEINNSKNQCSEQHKFILTDVYKSLDMIDKSEDIFLHDIHKNDTAWLDYAIFNAKQEEFDKVSIAVDEQLNINPQSLISNILKAYLLFKSQKYPASLNLLSHLKAIYGEIEELCIMQYVINAMLGLENDPVNNNSIKHEEIESIYNRTELLWFASTDDCFISWQNLFIKSAIFFIKIGCYEIAELCLGEYYQKYGINVNYLYLLAAIDTSKGNFKEALYHLNRISENDVVNHNVNYCKIVKSIILNLLHTRNFKKAAELFNTYIQTQSCDNFLILYLLGSHFNRTNEFVIAKEFLIQAVKLFHCHLVFLELGNCFVGLNLLELAEKAFLNALQFETNDIDSLVSLKETYKIQGRYDAINFCDYNIQYNNNINNNVH</sequence>
<evidence type="ECO:0000256" key="2">
    <source>
        <dbReference type="ARBA" id="ARBA00022803"/>
    </source>
</evidence>
<dbReference type="GO" id="GO:0031514">
    <property type="term" value="C:motile cilium"/>
    <property type="evidence" value="ECO:0007669"/>
    <property type="project" value="TreeGrafter"/>
</dbReference>
<evidence type="ECO:0000313" key="4">
    <source>
        <dbReference type="Proteomes" id="UP001153620"/>
    </source>
</evidence>
<protein>
    <submittedName>
        <fullName evidence="3">Uncharacterized protein</fullName>
    </submittedName>
</protein>
<dbReference type="EMBL" id="OU895877">
    <property type="protein sequence ID" value="CAG9797381.1"/>
    <property type="molecule type" value="Genomic_DNA"/>
</dbReference>
<organism evidence="3 4">
    <name type="scientific">Chironomus riparius</name>
    <dbReference type="NCBI Taxonomy" id="315576"/>
    <lineage>
        <taxon>Eukaryota</taxon>
        <taxon>Metazoa</taxon>
        <taxon>Ecdysozoa</taxon>
        <taxon>Arthropoda</taxon>
        <taxon>Hexapoda</taxon>
        <taxon>Insecta</taxon>
        <taxon>Pterygota</taxon>
        <taxon>Neoptera</taxon>
        <taxon>Endopterygota</taxon>
        <taxon>Diptera</taxon>
        <taxon>Nematocera</taxon>
        <taxon>Chironomoidea</taxon>
        <taxon>Chironomidae</taxon>
        <taxon>Chironominae</taxon>
        <taxon>Chironomus</taxon>
    </lineage>
</organism>
<accession>A0A9N9RI83</accession>
<keyword evidence="2" id="KW-0802">TPR repeat</keyword>
<dbReference type="InterPro" id="IPR011990">
    <property type="entry name" value="TPR-like_helical_dom_sf"/>
</dbReference>
<dbReference type="SUPFAM" id="SSF48452">
    <property type="entry name" value="TPR-like"/>
    <property type="match status" value="1"/>
</dbReference>
<dbReference type="GO" id="GO:0003341">
    <property type="term" value="P:cilium movement"/>
    <property type="evidence" value="ECO:0007669"/>
    <property type="project" value="TreeGrafter"/>
</dbReference>
<gene>
    <name evidence="3" type="ORF">CHIRRI_LOCUS380</name>
</gene>
<dbReference type="OrthoDB" id="10262375at2759"/>
<dbReference type="GO" id="GO:0060271">
    <property type="term" value="P:cilium assembly"/>
    <property type="evidence" value="ECO:0007669"/>
    <property type="project" value="TreeGrafter"/>
</dbReference>
<dbReference type="PANTHER" id="PTHR44314">
    <property type="entry name" value="CILIA- AND FLAGELLA-ASSOCIATED PROTEIN 70"/>
    <property type="match status" value="1"/>
</dbReference>
<dbReference type="Gene3D" id="1.25.40.10">
    <property type="entry name" value="Tetratricopeptide repeat domain"/>
    <property type="match status" value="1"/>
</dbReference>
<dbReference type="PANTHER" id="PTHR44314:SF1">
    <property type="entry name" value="CILIA- AND FLAGELLA-ASSOCIATED PROTEIN 70"/>
    <property type="match status" value="1"/>
</dbReference>
<dbReference type="GO" id="GO:0070062">
    <property type="term" value="C:extracellular exosome"/>
    <property type="evidence" value="ECO:0007669"/>
    <property type="project" value="TreeGrafter"/>
</dbReference>
<reference evidence="3" key="2">
    <citation type="submission" date="2022-10" db="EMBL/GenBank/DDBJ databases">
        <authorList>
            <consortium name="ENA_rothamsted_submissions"/>
            <consortium name="culmorum"/>
            <person name="King R."/>
        </authorList>
    </citation>
    <scope>NUCLEOTIDE SEQUENCE</scope>
</reference>
<dbReference type="InterPro" id="IPR052628">
    <property type="entry name" value="CFAP70"/>
</dbReference>
<evidence type="ECO:0000313" key="3">
    <source>
        <dbReference type="EMBL" id="CAG9797381.1"/>
    </source>
</evidence>
<dbReference type="Proteomes" id="UP001153620">
    <property type="component" value="Chromosome 1"/>
</dbReference>
<dbReference type="AlphaFoldDB" id="A0A9N9RI83"/>